<evidence type="ECO:0000256" key="5">
    <source>
        <dbReference type="ARBA" id="ARBA00013950"/>
    </source>
</evidence>
<gene>
    <name evidence="12" type="ORF">SAMN04488068_2650</name>
</gene>
<evidence type="ECO:0000313" key="12">
    <source>
        <dbReference type="EMBL" id="SHH14020.1"/>
    </source>
</evidence>
<keyword evidence="13" id="KW-1185">Reference proteome</keyword>
<reference evidence="12 13" key="1">
    <citation type="submission" date="2016-11" db="EMBL/GenBank/DDBJ databases">
        <authorList>
            <person name="Jaros S."/>
            <person name="Januszkiewicz K."/>
            <person name="Wedrychowicz H."/>
        </authorList>
    </citation>
    <scope>NUCLEOTIDE SEQUENCE [LARGE SCALE GENOMIC DNA]</scope>
    <source>
        <strain evidence="12 13">CGMCC 1.7049</strain>
    </source>
</reference>
<feature type="domain" description="Lumazine-binding" evidence="11">
    <location>
        <begin position="98"/>
        <end position="194"/>
    </location>
</feature>
<dbReference type="InterPro" id="IPR026017">
    <property type="entry name" value="Lumazine-bd_dom"/>
</dbReference>
<evidence type="ECO:0000256" key="3">
    <source>
        <dbReference type="ARBA" id="ARBA00004887"/>
    </source>
</evidence>
<dbReference type="CDD" id="cd00402">
    <property type="entry name" value="Riboflavin_synthase_like"/>
    <property type="match status" value="1"/>
</dbReference>
<evidence type="ECO:0000256" key="7">
    <source>
        <dbReference type="ARBA" id="ARBA00022679"/>
    </source>
</evidence>
<evidence type="ECO:0000256" key="1">
    <source>
        <dbReference type="ARBA" id="ARBA00000968"/>
    </source>
</evidence>
<evidence type="ECO:0000313" key="13">
    <source>
        <dbReference type="Proteomes" id="UP000199758"/>
    </source>
</evidence>
<dbReference type="RefSeq" id="WP_072898139.1">
    <property type="nucleotide sequence ID" value="NZ_FQWZ01000006.1"/>
</dbReference>
<dbReference type="GO" id="GO:0004746">
    <property type="term" value="F:riboflavin synthase activity"/>
    <property type="evidence" value="ECO:0007669"/>
    <property type="project" value="UniProtKB-UniRule"/>
</dbReference>
<comment type="catalytic activity">
    <reaction evidence="1">
        <text>2 6,7-dimethyl-8-(1-D-ribityl)lumazine + H(+) = 5-amino-6-(D-ribitylamino)uracil + riboflavin</text>
        <dbReference type="Rhea" id="RHEA:20772"/>
        <dbReference type="ChEBI" id="CHEBI:15378"/>
        <dbReference type="ChEBI" id="CHEBI:15934"/>
        <dbReference type="ChEBI" id="CHEBI:57986"/>
        <dbReference type="ChEBI" id="CHEBI:58201"/>
        <dbReference type="EC" id="2.5.1.9"/>
    </reaction>
</comment>
<feature type="repeat" description="Lumazine-binding" evidence="10">
    <location>
        <begin position="1"/>
        <end position="97"/>
    </location>
</feature>
<organism evidence="12 13">
    <name type="scientific">Hydrocarboniphaga daqingensis</name>
    <dbReference type="NCBI Taxonomy" id="490188"/>
    <lineage>
        <taxon>Bacteria</taxon>
        <taxon>Pseudomonadati</taxon>
        <taxon>Pseudomonadota</taxon>
        <taxon>Gammaproteobacteria</taxon>
        <taxon>Nevskiales</taxon>
        <taxon>Nevskiaceae</taxon>
        <taxon>Hydrocarboniphaga</taxon>
    </lineage>
</organism>
<feature type="domain" description="Lumazine-binding" evidence="11">
    <location>
        <begin position="1"/>
        <end position="97"/>
    </location>
</feature>
<dbReference type="InterPro" id="IPR017938">
    <property type="entry name" value="Riboflavin_synthase-like_b-brl"/>
</dbReference>
<dbReference type="PANTHER" id="PTHR21098:SF12">
    <property type="entry name" value="RIBOFLAVIN SYNTHASE"/>
    <property type="match status" value="1"/>
</dbReference>
<dbReference type="Pfam" id="PF00677">
    <property type="entry name" value="Lum_binding"/>
    <property type="match status" value="2"/>
</dbReference>
<evidence type="ECO:0000259" key="11">
    <source>
        <dbReference type="PROSITE" id="PS51177"/>
    </source>
</evidence>
<sequence length="211" mass="22819">MFTGIIESIGRIARIESIGGDRRMRFESTDGYLRGIGLGDSIACNGICLTAVKLYEQGFDADLSGETLGATTSGQWVEGQGINLEKALTAHKPLGGHMVSGHVDGVGRLIERHEDARSWRMLFEVPAELARYIARKGSITINGVSLTVNEVEGRRFGVNIIPQTMTHTTLGELAAGDAVNLEVDLIARYLERLLAARGEDYSTAATNARQD</sequence>
<dbReference type="GO" id="GO:0009231">
    <property type="term" value="P:riboflavin biosynthetic process"/>
    <property type="evidence" value="ECO:0007669"/>
    <property type="project" value="UniProtKB-KW"/>
</dbReference>
<dbReference type="SUPFAM" id="SSF63380">
    <property type="entry name" value="Riboflavin synthase domain-like"/>
    <property type="match status" value="2"/>
</dbReference>
<evidence type="ECO:0000256" key="6">
    <source>
        <dbReference type="ARBA" id="ARBA00022619"/>
    </source>
</evidence>
<dbReference type="NCBIfam" id="NF006767">
    <property type="entry name" value="PRK09289.1"/>
    <property type="match status" value="1"/>
</dbReference>
<dbReference type="NCBIfam" id="NF009566">
    <property type="entry name" value="PRK13020.1"/>
    <property type="match status" value="1"/>
</dbReference>
<dbReference type="OrthoDB" id="9788537at2"/>
<evidence type="ECO:0000256" key="2">
    <source>
        <dbReference type="ARBA" id="ARBA00002803"/>
    </source>
</evidence>
<dbReference type="InterPro" id="IPR001783">
    <property type="entry name" value="Lumazine-bd"/>
</dbReference>
<proteinExistence type="predicted"/>
<dbReference type="AlphaFoldDB" id="A0A1M5QJS2"/>
<dbReference type="STRING" id="490188.SAMN04488068_2650"/>
<dbReference type="EC" id="2.5.1.9" evidence="4 9"/>
<dbReference type="Gene3D" id="2.40.30.20">
    <property type="match status" value="2"/>
</dbReference>
<keyword evidence="8" id="KW-0677">Repeat</keyword>
<evidence type="ECO:0000256" key="8">
    <source>
        <dbReference type="ARBA" id="ARBA00022737"/>
    </source>
</evidence>
<evidence type="ECO:0000256" key="9">
    <source>
        <dbReference type="NCBIfam" id="TIGR00187"/>
    </source>
</evidence>
<name>A0A1M5QJS2_9GAMM</name>
<dbReference type="EMBL" id="FQWZ01000006">
    <property type="protein sequence ID" value="SHH14020.1"/>
    <property type="molecule type" value="Genomic_DNA"/>
</dbReference>
<comment type="pathway">
    <text evidence="3">Cofactor biosynthesis; riboflavin biosynthesis; riboflavin from 2-hydroxy-3-oxobutyl phosphate and 5-amino-6-(D-ribitylamino)uracil: step 2/2.</text>
</comment>
<keyword evidence="6" id="KW-0686">Riboflavin biosynthesis</keyword>
<protein>
    <recommendedName>
        <fullName evidence="5 9">Riboflavin synthase</fullName>
        <ecNumber evidence="4 9">2.5.1.9</ecNumber>
    </recommendedName>
</protein>
<dbReference type="PIRSF" id="PIRSF000498">
    <property type="entry name" value="Riboflavin_syn_A"/>
    <property type="match status" value="1"/>
</dbReference>
<dbReference type="Proteomes" id="UP000199758">
    <property type="component" value="Unassembled WGS sequence"/>
</dbReference>
<dbReference type="NCBIfam" id="TIGR00187">
    <property type="entry name" value="ribE"/>
    <property type="match status" value="1"/>
</dbReference>
<feature type="repeat" description="Lumazine-binding" evidence="10">
    <location>
        <begin position="98"/>
        <end position="194"/>
    </location>
</feature>
<dbReference type="InterPro" id="IPR023366">
    <property type="entry name" value="ATP_synth_asu-like_sf"/>
</dbReference>
<dbReference type="PANTHER" id="PTHR21098">
    <property type="entry name" value="RIBOFLAVIN SYNTHASE ALPHA CHAIN"/>
    <property type="match status" value="1"/>
</dbReference>
<dbReference type="PROSITE" id="PS51177">
    <property type="entry name" value="LUMAZINE_BIND"/>
    <property type="match status" value="2"/>
</dbReference>
<accession>A0A1M5QJS2</accession>
<comment type="function">
    <text evidence="2">Catalyzes the dismutation of two molecules of 6,7-dimethyl-8-ribityllumazine, resulting in the formation of riboflavin and 5-amino-6-(D-ribitylamino)uracil.</text>
</comment>
<evidence type="ECO:0000256" key="4">
    <source>
        <dbReference type="ARBA" id="ARBA00012827"/>
    </source>
</evidence>
<keyword evidence="7" id="KW-0808">Transferase</keyword>
<evidence type="ECO:0000256" key="10">
    <source>
        <dbReference type="PROSITE-ProRule" id="PRU00524"/>
    </source>
</evidence>
<dbReference type="FunFam" id="2.40.30.20:FF:000004">
    <property type="entry name" value="Riboflavin synthase, alpha subunit"/>
    <property type="match status" value="1"/>
</dbReference>